<gene>
    <name evidence="2" type="ORF">IAB91_04530</name>
</gene>
<evidence type="ECO:0000256" key="1">
    <source>
        <dbReference type="SAM" id="SignalP"/>
    </source>
</evidence>
<evidence type="ECO:0008006" key="4">
    <source>
        <dbReference type="Google" id="ProtNLM"/>
    </source>
</evidence>
<feature type="chain" id="PRO_5038746371" description="Calx-beta domain-containing protein" evidence="1">
    <location>
        <begin position="18"/>
        <end position="426"/>
    </location>
</feature>
<dbReference type="EMBL" id="JADIMD010000066">
    <property type="protein sequence ID" value="MBO8474541.1"/>
    <property type="molecule type" value="Genomic_DNA"/>
</dbReference>
<organism evidence="2 3">
    <name type="scientific">Candidatus Cryptobacteroides faecigallinarum</name>
    <dbReference type="NCBI Taxonomy" id="2840763"/>
    <lineage>
        <taxon>Bacteria</taxon>
        <taxon>Pseudomonadati</taxon>
        <taxon>Bacteroidota</taxon>
        <taxon>Bacteroidia</taxon>
        <taxon>Bacteroidales</taxon>
        <taxon>Candidatus Cryptobacteroides</taxon>
    </lineage>
</organism>
<accession>A0A9D9NI64</accession>
<reference evidence="2" key="2">
    <citation type="journal article" date="2021" name="PeerJ">
        <title>Extensive microbial diversity within the chicken gut microbiome revealed by metagenomics and culture.</title>
        <authorList>
            <person name="Gilroy R."/>
            <person name="Ravi A."/>
            <person name="Getino M."/>
            <person name="Pursley I."/>
            <person name="Horton D.L."/>
            <person name="Alikhan N.F."/>
            <person name="Baker D."/>
            <person name="Gharbi K."/>
            <person name="Hall N."/>
            <person name="Watson M."/>
            <person name="Adriaenssens E.M."/>
            <person name="Foster-Nyarko E."/>
            <person name="Jarju S."/>
            <person name="Secka A."/>
            <person name="Antonio M."/>
            <person name="Oren A."/>
            <person name="Chaudhuri R.R."/>
            <person name="La Ragione R."/>
            <person name="Hildebrand F."/>
            <person name="Pallen M.J."/>
        </authorList>
    </citation>
    <scope>NUCLEOTIDE SEQUENCE</scope>
    <source>
        <strain evidence="2">B1-13419</strain>
    </source>
</reference>
<evidence type="ECO:0000313" key="2">
    <source>
        <dbReference type="EMBL" id="MBO8474541.1"/>
    </source>
</evidence>
<comment type="caution">
    <text evidence="2">The sequence shown here is derived from an EMBL/GenBank/DDBJ whole genome shotgun (WGS) entry which is preliminary data.</text>
</comment>
<dbReference type="Proteomes" id="UP000823757">
    <property type="component" value="Unassembled WGS sequence"/>
</dbReference>
<feature type="signal peptide" evidence="1">
    <location>
        <begin position="1"/>
        <end position="17"/>
    </location>
</feature>
<sequence>MKRIVFALFACVVLANACQKEGTSDSPTVSFAFSVPTNVDGKSVLTLSVENYTGTDAITIPIEFSGDAVKDVDFTVEPEAFVIGGTSPVTTVTITPIDYTSEKSVTASIQAPEGFVAGRYMQSTFSLSGQVARCSFSTRSASLASVVTISVNLIDMLGENEYVLQDGDEIDVTVNTDESTAVENTHFRFQGEKKVVFSPATSSGTVTLEYISPVDAEHNKIVLELDPSSKYALGTNPEVAITIIGSEWEMIDGTWQIHELATDKEFMQTWWGIPETDLNGYPTFNPEDKFTVDMDNNMFIPAFQSEFKNYFIGTSNITVNVGEQLTLRTMTDVMTPFVIQLFWLDNVNRNFSANTVSDDKVGAIGVRFVEDEESGEQLLELQIVDYRATDFLKAFEDYGFYLNEKPVAANPDATDMQIRATFKKVE</sequence>
<reference evidence="2" key="1">
    <citation type="submission" date="2020-10" db="EMBL/GenBank/DDBJ databases">
        <authorList>
            <person name="Gilroy R."/>
        </authorList>
    </citation>
    <scope>NUCLEOTIDE SEQUENCE</scope>
    <source>
        <strain evidence="2">B1-13419</strain>
    </source>
</reference>
<protein>
    <recommendedName>
        <fullName evidence="4">Calx-beta domain-containing protein</fullName>
    </recommendedName>
</protein>
<dbReference type="AlphaFoldDB" id="A0A9D9NI64"/>
<name>A0A9D9NI64_9BACT</name>
<proteinExistence type="predicted"/>
<keyword evidence="1" id="KW-0732">Signal</keyword>
<evidence type="ECO:0000313" key="3">
    <source>
        <dbReference type="Proteomes" id="UP000823757"/>
    </source>
</evidence>